<dbReference type="AlphaFoldDB" id="A0A6G1G378"/>
<dbReference type="PANTHER" id="PTHR43546">
    <property type="entry name" value="UPF0173 METAL-DEPENDENT HYDROLASE MJ1163-RELATED"/>
    <property type="match status" value="1"/>
</dbReference>
<reference evidence="2 4" key="1">
    <citation type="submission" date="2020-01" db="EMBL/GenBank/DDBJ databases">
        <authorList>
            <consortium name="DOE Joint Genome Institute"/>
            <person name="Haridas S."/>
            <person name="Albert R."/>
            <person name="Binder M."/>
            <person name="Bloem J."/>
            <person name="Labutti K."/>
            <person name="Salamov A."/>
            <person name="Andreopoulos B."/>
            <person name="Baker S.E."/>
            <person name="Barry K."/>
            <person name="Bills G."/>
            <person name="Bluhm B.H."/>
            <person name="Cannon C."/>
            <person name="Castanera R."/>
            <person name="Culley D.E."/>
            <person name="Daum C."/>
            <person name="Ezra D."/>
            <person name="Gonzalez J.B."/>
            <person name="Henrissat B."/>
            <person name="Kuo A."/>
            <person name="Liang C."/>
            <person name="Lipzen A."/>
            <person name="Lutzoni F."/>
            <person name="Magnuson J."/>
            <person name="Mondo S."/>
            <person name="Nolan M."/>
            <person name="Ohm R."/>
            <person name="Pangilinan J."/>
            <person name="Park H.-J."/>
            <person name="Ramirez L."/>
            <person name="Alfaro M."/>
            <person name="Sun H."/>
            <person name="Tritt A."/>
            <person name="Yoshinaga Y."/>
            <person name="Zwiers L.-H."/>
            <person name="Turgeon B.G."/>
            <person name="Goodwin S.B."/>
            <person name="Spatafora J.W."/>
            <person name="Crous P.W."/>
            <person name="Grigoriev I.V."/>
        </authorList>
    </citation>
    <scope>NUCLEOTIDE SEQUENCE</scope>
    <source>
        <strain evidence="2 4">CBS 781.70</strain>
    </source>
</reference>
<dbReference type="OrthoDB" id="4311043at2759"/>
<organism evidence="2">
    <name type="scientific">Eremomyces bilateralis CBS 781.70</name>
    <dbReference type="NCBI Taxonomy" id="1392243"/>
    <lineage>
        <taxon>Eukaryota</taxon>
        <taxon>Fungi</taxon>
        <taxon>Dikarya</taxon>
        <taxon>Ascomycota</taxon>
        <taxon>Pezizomycotina</taxon>
        <taxon>Dothideomycetes</taxon>
        <taxon>Dothideomycetes incertae sedis</taxon>
        <taxon>Eremomycetales</taxon>
        <taxon>Eremomycetaceae</taxon>
        <taxon>Eremomyces</taxon>
    </lineage>
</organism>
<accession>A0A6G1G378</accession>
<sequence length="344" mass="38044">MVEKQTIEWFGATTFRLRAKGLTIFLDTWLERPSNIPTYASIDDIDECDYIFISHAHFDHLPGADRLAKKTGATIVGNGEAVSVMRAAGVPEEQLLPVAGGERIPLFSKSIRDEVRSQFREFPRSRGPPGPPRPDVSKASLSVHVYPSLHCLMPGPPGQHLDFIDTATEYIGGSDPYAGTIDITMGMRYGLLAAAKAPLSARAQMPPDFRPFVEYIADERNKFSNFDGGQMMYNFFLGEKTLLYMSHLGGYSGILKELEPQPDILVMGIAGRGNINGRPFDGSAAQCATNIIKWLGEPEKIIWCLHDKAPIKPFRVETEAAAKMVEAETRSRVLTLEHATVYDL</sequence>
<feature type="domain" description="Metallo-beta-lactamase" evidence="1">
    <location>
        <begin position="44"/>
        <end position="135"/>
    </location>
</feature>
<keyword evidence="3" id="KW-1185">Reference proteome</keyword>
<dbReference type="SUPFAM" id="SSF56281">
    <property type="entry name" value="Metallo-hydrolase/oxidoreductase"/>
    <property type="match status" value="1"/>
</dbReference>
<dbReference type="Gene3D" id="3.60.15.10">
    <property type="entry name" value="Ribonuclease Z/Hydroxyacylglutathione hydrolase-like"/>
    <property type="match status" value="1"/>
</dbReference>
<evidence type="ECO:0000259" key="1">
    <source>
        <dbReference type="Pfam" id="PF00753"/>
    </source>
</evidence>
<dbReference type="GO" id="GO:0016787">
    <property type="term" value="F:hydrolase activity"/>
    <property type="evidence" value="ECO:0007669"/>
    <property type="project" value="UniProtKB-KW"/>
</dbReference>
<dbReference type="RefSeq" id="XP_033534198.1">
    <property type="nucleotide sequence ID" value="XM_033682533.1"/>
</dbReference>
<evidence type="ECO:0000313" key="3">
    <source>
        <dbReference type="Proteomes" id="UP000504638"/>
    </source>
</evidence>
<evidence type="ECO:0000313" key="2">
    <source>
        <dbReference type="EMBL" id="KAF1812567.1"/>
    </source>
</evidence>
<gene>
    <name evidence="2 4" type="ORF">P152DRAFT_507417</name>
</gene>
<dbReference type="InterPro" id="IPR001279">
    <property type="entry name" value="Metallo-B-lactamas"/>
</dbReference>
<dbReference type="EMBL" id="ML975157">
    <property type="protein sequence ID" value="KAF1812567.1"/>
    <property type="molecule type" value="Genomic_DNA"/>
</dbReference>
<reference evidence="4" key="2">
    <citation type="submission" date="2020-04" db="EMBL/GenBank/DDBJ databases">
        <authorList>
            <consortium name="NCBI Genome Project"/>
        </authorList>
    </citation>
    <scope>NUCLEOTIDE SEQUENCE</scope>
    <source>
        <strain evidence="4">CBS 781.70</strain>
    </source>
</reference>
<dbReference type="GeneID" id="54423103"/>
<proteinExistence type="predicted"/>
<dbReference type="PANTHER" id="PTHR43546:SF8">
    <property type="entry name" value="METALLO-BETA-LACTAMASE DOMAIN-CONTAINING PROTEIN"/>
    <property type="match status" value="1"/>
</dbReference>
<dbReference type="InterPro" id="IPR050114">
    <property type="entry name" value="UPF0173_UPF0282_UlaG_hydrolase"/>
</dbReference>
<reference evidence="4" key="3">
    <citation type="submission" date="2025-04" db="UniProtKB">
        <authorList>
            <consortium name="RefSeq"/>
        </authorList>
    </citation>
    <scope>IDENTIFICATION</scope>
    <source>
        <strain evidence="4">CBS 781.70</strain>
    </source>
</reference>
<dbReference type="Pfam" id="PF00753">
    <property type="entry name" value="Lactamase_B"/>
    <property type="match status" value="1"/>
</dbReference>
<evidence type="ECO:0000313" key="4">
    <source>
        <dbReference type="RefSeq" id="XP_033534198.1"/>
    </source>
</evidence>
<name>A0A6G1G378_9PEZI</name>
<protein>
    <submittedName>
        <fullName evidence="2 4">Metallo-hydrolase/oxidoreductase</fullName>
    </submittedName>
</protein>
<keyword evidence="2" id="KW-0378">Hydrolase</keyword>
<dbReference type="InterPro" id="IPR036866">
    <property type="entry name" value="RibonucZ/Hydroxyglut_hydro"/>
</dbReference>
<dbReference type="Proteomes" id="UP000504638">
    <property type="component" value="Unplaced"/>
</dbReference>